<comment type="caution">
    <text evidence="9">The sequence shown here is derived from an EMBL/GenBank/DDBJ whole genome shotgun (WGS) entry which is preliminary data.</text>
</comment>
<dbReference type="NCBIfam" id="TIGR01727">
    <property type="entry name" value="oligo_HPY"/>
    <property type="match status" value="1"/>
</dbReference>
<reference evidence="9" key="1">
    <citation type="submission" date="2021-05" db="EMBL/GenBank/DDBJ databases">
        <title>Novel Bacillus species.</title>
        <authorList>
            <person name="Liu G."/>
        </authorList>
    </citation>
    <scope>NUCLEOTIDE SEQUENCE</scope>
    <source>
        <strain evidence="9">FJAT-49825</strain>
    </source>
</reference>
<evidence type="ECO:0000256" key="5">
    <source>
        <dbReference type="ARBA" id="ARBA00022741"/>
    </source>
</evidence>
<dbReference type="GO" id="GO:0005886">
    <property type="term" value="C:plasma membrane"/>
    <property type="evidence" value="ECO:0007669"/>
    <property type="project" value="UniProtKB-SubCell"/>
</dbReference>
<keyword evidence="5" id="KW-0547">Nucleotide-binding</keyword>
<dbReference type="Pfam" id="PF00005">
    <property type="entry name" value="ABC_tran"/>
    <property type="match status" value="1"/>
</dbReference>
<dbReference type="EMBL" id="JAGYPF010000001">
    <property type="protein sequence ID" value="MBS4210943.1"/>
    <property type="molecule type" value="Genomic_DNA"/>
</dbReference>
<dbReference type="Gene3D" id="3.40.50.300">
    <property type="entry name" value="P-loop containing nucleotide triphosphate hydrolases"/>
    <property type="match status" value="1"/>
</dbReference>
<evidence type="ECO:0000259" key="8">
    <source>
        <dbReference type="PROSITE" id="PS50893"/>
    </source>
</evidence>
<accession>A0A942YRK7</accession>
<dbReference type="PROSITE" id="PS00211">
    <property type="entry name" value="ABC_TRANSPORTER_1"/>
    <property type="match status" value="1"/>
</dbReference>
<keyword evidence="7" id="KW-0472">Membrane</keyword>
<proteinExistence type="inferred from homology"/>
<evidence type="ECO:0000256" key="2">
    <source>
        <dbReference type="ARBA" id="ARBA00005417"/>
    </source>
</evidence>
<gene>
    <name evidence="9" type="ORF">KHA99_00590</name>
</gene>
<dbReference type="PROSITE" id="PS50893">
    <property type="entry name" value="ABC_TRANSPORTER_2"/>
    <property type="match status" value="1"/>
</dbReference>
<dbReference type="InterPro" id="IPR003593">
    <property type="entry name" value="AAA+_ATPase"/>
</dbReference>
<evidence type="ECO:0000256" key="1">
    <source>
        <dbReference type="ARBA" id="ARBA00004202"/>
    </source>
</evidence>
<dbReference type="InterPro" id="IPR027417">
    <property type="entry name" value="P-loop_NTPase"/>
</dbReference>
<keyword evidence="6 9" id="KW-0067">ATP-binding</keyword>
<dbReference type="AlphaFoldDB" id="A0A942YRK7"/>
<evidence type="ECO:0000256" key="6">
    <source>
        <dbReference type="ARBA" id="ARBA00022840"/>
    </source>
</evidence>
<dbReference type="InterPro" id="IPR003439">
    <property type="entry name" value="ABC_transporter-like_ATP-bd"/>
</dbReference>
<dbReference type="Proteomes" id="UP000679749">
    <property type="component" value="Unassembled WGS sequence"/>
</dbReference>
<evidence type="ECO:0000313" key="9">
    <source>
        <dbReference type="EMBL" id="MBS4210943.1"/>
    </source>
</evidence>
<dbReference type="FunFam" id="3.40.50.300:FF:000016">
    <property type="entry name" value="Oligopeptide ABC transporter ATP-binding component"/>
    <property type="match status" value="1"/>
</dbReference>
<protein>
    <submittedName>
        <fullName evidence="9">ABC transporter ATP-binding protein</fullName>
    </submittedName>
</protein>
<dbReference type="CDD" id="cd03257">
    <property type="entry name" value="ABC_NikE_OppD_transporters"/>
    <property type="match status" value="1"/>
</dbReference>
<dbReference type="GO" id="GO:0005524">
    <property type="term" value="F:ATP binding"/>
    <property type="evidence" value="ECO:0007669"/>
    <property type="project" value="UniProtKB-KW"/>
</dbReference>
<keyword evidence="4" id="KW-1003">Cell membrane</keyword>
<evidence type="ECO:0000256" key="4">
    <source>
        <dbReference type="ARBA" id="ARBA00022475"/>
    </source>
</evidence>
<dbReference type="GO" id="GO:0015833">
    <property type="term" value="P:peptide transport"/>
    <property type="evidence" value="ECO:0007669"/>
    <property type="project" value="InterPro"/>
</dbReference>
<dbReference type="SMART" id="SM00382">
    <property type="entry name" value="AAA"/>
    <property type="match status" value="1"/>
</dbReference>
<keyword evidence="3" id="KW-0813">Transport</keyword>
<comment type="similarity">
    <text evidence="2">Belongs to the ABC transporter superfamily.</text>
</comment>
<evidence type="ECO:0000313" key="10">
    <source>
        <dbReference type="Proteomes" id="UP000679749"/>
    </source>
</evidence>
<dbReference type="InterPro" id="IPR017871">
    <property type="entry name" value="ABC_transporter-like_CS"/>
</dbReference>
<dbReference type="InterPro" id="IPR013563">
    <property type="entry name" value="Oligopep_ABC_C"/>
</dbReference>
<dbReference type="Pfam" id="PF08352">
    <property type="entry name" value="oligo_HPY"/>
    <property type="match status" value="1"/>
</dbReference>
<organism evidence="9 10">
    <name type="scientific">Neobacillus rhizophilus</name>
    <dbReference type="NCBI Taxonomy" id="2833579"/>
    <lineage>
        <taxon>Bacteria</taxon>
        <taxon>Bacillati</taxon>
        <taxon>Bacillota</taxon>
        <taxon>Bacilli</taxon>
        <taxon>Bacillales</taxon>
        <taxon>Bacillaceae</taxon>
        <taxon>Neobacillus</taxon>
    </lineage>
</organism>
<dbReference type="InterPro" id="IPR050388">
    <property type="entry name" value="ABC_Ni/Peptide_Import"/>
</dbReference>
<sequence>MKPLLEVNQIQIAFESDSEEVISVEEVSFSVNPGETIGIVGESGCGKSVTSLSIMGLLGKNGKVNKGQILFGEEDLTKVSNQRIRDIRGNEISMIFQEPMTSLNPVFTIGNQMIEGIKLHLKMNPKAAKEYAVEMLKKVGIPRANEIMKEYPHALSGGMRQRVMIAMALACKPKLLIADEPTTALDVTIQAQILELMKTLQKESNTAIMLITHDLGVIAETADRVIVMYAGQVVEEADVFTLFKEPKHPYTQGLMASIPHLEYESEQRLASIPGSVPSIKHMPAGCRFHTRCPYATERCEQEQPRLKDVQAGHKVRCWLTEEDGLRTNSDQPKEEIFT</sequence>
<evidence type="ECO:0000256" key="7">
    <source>
        <dbReference type="ARBA" id="ARBA00023136"/>
    </source>
</evidence>
<comment type="subcellular location">
    <subcellularLocation>
        <location evidence="1">Cell membrane</location>
        <topology evidence="1">Peripheral membrane protein</topology>
    </subcellularLocation>
</comment>
<dbReference type="GO" id="GO:0016887">
    <property type="term" value="F:ATP hydrolysis activity"/>
    <property type="evidence" value="ECO:0007669"/>
    <property type="project" value="InterPro"/>
</dbReference>
<dbReference type="PANTHER" id="PTHR43297">
    <property type="entry name" value="OLIGOPEPTIDE TRANSPORT ATP-BINDING PROTEIN APPD"/>
    <property type="match status" value="1"/>
</dbReference>
<keyword evidence="10" id="KW-1185">Reference proteome</keyword>
<feature type="domain" description="ABC transporter" evidence="8">
    <location>
        <begin position="5"/>
        <end position="255"/>
    </location>
</feature>
<name>A0A942YRK7_9BACI</name>
<evidence type="ECO:0000256" key="3">
    <source>
        <dbReference type="ARBA" id="ARBA00022448"/>
    </source>
</evidence>
<dbReference type="PANTHER" id="PTHR43297:SF2">
    <property type="entry name" value="DIPEPTIDE TRANSPORT ATP-BINDING PROTEIN DPPD"/>
    <property type="match status" value="1"/>
</dbReference>
<dbReference type="RefSeq" id="WP_213115497.1">
    <property type="nucleotide sequence ID" value="NZ_JAGYPF010000001.1"/>
</dbReference>
<dbReference type="SUPFAM" id="SSF52540">
    <property type="entry name" value="P-loop containing nucleoside triphosphate hydrolases"/>
    <property type="match status" value="1"/>
</dbReference>